<evidence type="ECO:0000313" key="2">
    <source>
        <dbReference type="EMBL" id="EZG87064.1"/>
    </source>
</evidence>
<evidence type="ECO:0008006" key="4">
    <source>
        <dbReference type="Google" id="ProtNLM"/>
    </source>
</evidence>
<dbReference type="GeneID" id="22910569"/>
<evidence type="ECO:0000256" key="1">
    <source>
        <dbReference type="SAM" id="MobiDB-lite"/>
    </source>
</evidence>
<evidence type="ECO:0000313" key="3">
    <source>
        <dbReference type="Proteomes" id="UP000019763"/>
    </source>
</evidence>
<accession>A0A023BCZ3</accession>
<comment type="caution">
    <text evidence="2">The sequence shown here is derived from an EMBL/GenBank/DDBJ whole genome shotgun (WGS) entry which is preliminary data.</text>
</comment>
<gene>
    <name evidence="2" type="ORF">GNI_008290</name>
</gene>
<reference evidence="2" key="1">
    <citation type="submission" date="2013-12" db="EMBL/GenBank/DDBJ databases">
        <authorList>
            <person name="Omoto C.K."/>
            <person name="Sibley D."/>
            <person name="Venepally P."/>
            <person name="Hadjithomas M."/>
            <person name="Karamycheva S."/>
            <person name="Brunk B."/>
            <person name="Roos D."/>
            <person name="Caler E."/>
            <person name="Lorenzi H."/>
        </authorList>
    </citation>
    <scope>NUCLEOTIDE SEQUENCE</scope>
</reference>
<proteinExistence type="predicted"/>
<dbReference type="VEuPathDB" id="CryptoDB:GNI_008290"/>
<sequence length="298" mass="32067">MEDMLSDLGGWFPRAPFSPFPSMFDFNPDIWIKSFMPNLSSLIPQISLSDDCVVTVTLGDMNINDTDIKVYTSERDIELHVSTVNIREWRAPSDSDVQDSEDDDSTLSPTPRGPDGTDNALSRENALTGGSFSEASKMKRLRGFGEMSSSTTIRKIPAPPQCDILNEEARATVDTASNSLLIKFPLKPGAVVPTPGMNGAANEVVANGNGVAQANGLSGGSRMNQDGANVAPGLPDQGADGRGPAADVGAGADKMLQNVDLSSLMNQSPEAEKKSWWFGLFNQKEQKRTVPIVNREEF</sequence>
<dbReference type="RefSeq" id="XP_011128706.1">
    <property type="nucleotide sequence ID" value="XM_011130404.1"/>
</dbReference>
<protein>
    <recommendedName>
        <fullName evidence="4">SHSP domain-containing protein</fullName>
    </recommendedName>
</protein>
<organism evidence="2 3">
    <name type="scientific">Gregarina niphandrodes</name>
    <name type="common">Septate eugregarine</name>
    <dbReference type="NCBI Taxonomy" id="110365"/>
    <lineage>
        <taxon>Eukaryota</taxon>
        <taxon>Sar</taxon>
        <taxon>Alveolata</taxon>
        <taxon>Apicomplexa</taxon>
        <taxon>Conoidasida</taxon>
        <taxon>Gregarinasina</taxon>
        <taxon>Eugregarinorida</taxon>
        <taxon>Gregarinidae</taxon>
        <taxon>Gregarina</taxon>
    </lineage>
</organism>
<dbReference type="Proteomes" id="UP000019763">
    <property type="component" value="Unassembled WGS sequence"/>
</dbReference>
<feature type="region of interest" description="Disordered" evidence="1">
    <location>
        <begin position="225"/>
        <end position="244"/>
    </location>
</feature>
<dbReference type="AlphaFoldDB" id="A0A023BCZ3"/>
<name>A0A023BCZ3_GRENI</name>
<feature type="region of interest" description="Disordered" evidence="1">
    <location>
        <begin position="90"/>
        <end position="132"/>
    </location>
</feature>
<feature type="compositionally biased region" description="Acidic residues" evidence="1">
    <location>
        <begin position="96"/>
        <end position="105"/>
    </location>
</feature>
<keyword evidence="3" id="KW-1185">Reference proteome</keyword>
<dbReference type="EMBL" id="AFNH02000062">
    <property type="protein sequence ID" value="EZG87064.1"/>
    <property type="molecule type" value="Genomic_DNA"/>
</dbReference>